<dbReference type="InterPro" id="IPR004089">
    <property type="entry name" value="MCPsignal_dom"/>
</dbReference>
<dbReference type="Pfam" id="PF00015">
    <property type="entry name" value="MCPsignal"/>
    <property type="match status" value="1"/>
</dbReference>
<dbReference type="PRINTS" id="PR00260">
    <property type="entry name" value="CHEMTRNSDUCR"/>
</dbReference>
<evidence type="ECO:0000256" key="4">
    <source>
        <dbReference type="PROSITE-ProRule" id="PRU00284"/>
    </source>
</evidence>
<comment type="subcellular location">
    <subcellularLocation>
        <location evidence="1">Membrane</location>
    </subcellularLocation>
</comment>
<dbReference type="InterPro" id="IPR004090">
    <property type="entry name" value="Chemotax_Me-accpt_rcpt"/>
</dbReference>
<dbReference type="CDD" id="cd11386">
    <property type="entry name" value="MCP_signal"/>
    <property type="match status" value="1"/>
</dbReference>
<dbReference type="EMBL" id="CP049989">
    <property type="protein sequence ID" value="QIM52506.1"/>
    <property type="molecule type" value="Genomic_DNA"/>
</dbReference>
<dbReference type="RefSeq" id="WP_166227108.1">
    <property type="nucleotide sequence ID" value="NZ_CP049989.1"/>
</dbReference>
<evidence type="ECO:0000313" key="7">
    <source>
        <dbReference type="EMBL" id="QIM52506.1"/>
    </source>
</evidence>
<dbReference type="InterPro" id="IPR051310">
    <property type="entry name" value="MCP_chemotaxis"/>
</dbReference>
<feature type="transmembrane region" description="Helical" evidence="5">
    <location>
        <begin position="35"/>
        <end position="53"/>
    </location>
</feature>
<name>A0A6G8IHK7_9BURK</name>
<gene>
    <name evidence="7" type="ORF">G9Q37_10290</name>
</gene>
<feature type="transmembrane region" description="Helical" evidence="5">
    <location>
        <begin position="12"/>
        <end position="29"/>
    </location>
</feature>
<dbReference type="PROSITE" id="PS50111">
    <property type="entry name" value="CHEMOTAXIS_TRANSDUC_2"/>
    <property type="match status" value="1"/>
</dbReference>
<dbReference type="KEGG" id="hcz:G9Q37_10290"/>
<dbReference type="SMART" id="SM00283">
    <property type="entry name" value="MA"/>
    <property type="match status" value="1"/>
</dbReference>
<keyword evidence="5" id="KW-1133">Transmembrane helix</keyword>
<keyword evidence="2" id="KW-0488">Methylation</keyword>
<evidence type="ECO:0000259" key="6">
    <source>
        <dbReference type="PROSITE" id="PS50111"/>
    </source>
</evidence>
<evidence type="ECO:0000256" key="5">
    <source>
        <dbReference type="SAM" id="Phobius"/>
    </source>
</evidence>
<accession>A0A6G8IHK7</accession>
<feature type="transmembrane region" description="Helical" evidence="5">
    <location>
        <begin position="62"/>
        <end position="79"/>
    </location>
</feature>
<dbReference type="GO" id="GO:0005886">
    <property type="term" value="C:plasma membrane"/>
    <property type="evidence" value="ECO:0007669"/>
    <property type="project" value="TreeGrafter"/>
</dbReference>
<dbReference type="GO" id="GO:0007165">
    <property type="term" value="P:signal transduction"/>
    <property type="evidence" value="ECO:0007669"/>
    <property type="project" value="UniProtKB-KW"/>
</dbReference>
<protein>
    <submittedName>
        <fullName evidence="7">Chemotaxis protein</fullName>
    </submittedName>
</protein>
<reference evidence="7 8" key="1">
    <citation type="submission" date="2020-03" db="EMBL/GenBank/DDBJ databases">
        <title>Hydrogenophaga sp. nov. isolated from cyanobacterial mat.</title>
        <authorList>
            <person name="Thorat V."/>
            <person name="Kirdat K."/>
            <person name="Tiwarekar B."/>
            <person name="Costa E.D."/>
            <person name="Yadav A."/>
        </authorList>
    </citation>
    <scope>NUCLEOTIDE SEQUENCE [LARGE SCALE GENOMIC DNA]</scope>
    <source>
        <strain evidence="7 8">BA0156</strain>
    </source>
</reference>
<dbReference type="Gene3D" id="1.10.287.950">
    <property type="entry name" value="Methyl-accepting chemotaxis protein"/>
    <property type="match status" value="1"/>
</dbReference>
<dbReference type="PANTHER" id="PTHR43531:SF14">
    <property type="entry name" value="METHYL-ACCEPTING CHEMOTAXIS PROTEIN I-RELATED"/>
    <property type="match status" value="1"/>
</dbReference>
<keyword evidence="4" id="KW-0807">Transducer</keyword>
<dbReference type="FunFam" id="1.10.287.950:FF:000001">
    <property type="entry name" value="Methyl-accepting chemotaxis sensory transducer"/>
    <property type="match status" value="1"/>
</dbReference>
<dbReference type="GO" id="GO:0004888">
    <property type="term" value="F:transmembrane signaling receptor activity"/>
    <property type="evidence" value="ECO:0007669"/>
    <property type="project" value="InterPro"/>
</dbReference>
<dbReference type="AlphaFoldDB" id="A0A6G8IHK7"/>
<keyword evidence="5" id="KW-0812">Transmembrane</keyword>
<dbReference type="PANTHER" id="PTHR43531">
    <property type="entry name" value="PROTEIN ICFG"/>
    <property type="match status" value="1"/>
</dbReference>
<feature type="transmembrane region" description="Helical" evidence="5">
    <location>
        <begin position="85"/>
        <end position="103"/>
    </location>
</feature>
<dbReference type="SUPFAM" id="SSF58104">
    <property type="entry name" value="Methyl-accepting chemotaxis protein (MCP) signaling domain"/>
    <property type="match status" value="1"/>
</dbReference>
<keyword evidence="5" id="KW-0472">Membrane</keyword>
<dbReference type="Proteomes" id="UP000503162">
    <property type="component" value="Chromosome"/>
</dbReference>
<organism evidence="7 8">
    <name type="scientific">Hydrogenophaga crocea</name>
    <dbReference type="NCBI Taxonomy" id="2716225"/>
    <lineage>
        <taxon>Bacteria</taxon>
        <taxon>Pseudomonadati</taxon>
        <taxon>Pseudomonadota</taxon>
        <taxon>Betaproteobacteria</taxon>
        <taxon>Burkholderiales</taxon>
        <taxon>Comamonadaceae</taxon>
        <taxon>Hydrogenophaga</taxon>
    </lineage>
</organism>
<evidence type="ECO:0000256" key="2">
    <source>
        <dbReference type="ARBA" id="ARBA00022481"/>
    </source>
</evidence>
<evidence type="ECO:0000256" key="3">
    <source>
        <dbReference type="ARBA" id="ARBA00029447"/>
    </source>
</evidence>
<sequence>MPSRLDPNDTLILIAIGVVAAAAAAYGIVYDGLGLALGVGALLLGAATGVALVSQGGLGSRIGLPAIGMAMVALAIHVARGHTEAHFAVFAFLAVTTVYRHWLPVLAGAATIAVHHLSFNYLQQWGWGPICFTEPSLLIVVEHAAYVVGEAAILMMLAARSRADFAANEQLSDIATRLVTPDGAIDFGAAQLERPAPAAARMLEVLGRIEDAIATVRASTDSIANASSEIAQGSIDLSQRTEQTVGNLQETASAMDQLTGAVRQSSSAATKADEMARSASEVARRGGEVVQQVVTTMEDIHAASRKIGDIIGTIDGIAFQTNILALNAAVEAARAGEQGRGFAVVAGEVRNLAQRSAEAAKEIKVLIGNSVSRVETGSQLVGHAGTTMQDILGSVRGVTDIIGEISTASAEQSTGIGHVNDAVVQLESMTQQNAALVEESAAAAGSLREQSARLAEAVSMFRLRALR</sequence>
<feature type="domain" description="Methyl-accepting transducer" evidence="6">
    <location>
        <begin position="219"/>
        <end position="448"/>
    </location>
</feature>
<evidence type="ECO:0000313" key="8">
    <source>
        <dbReference type="Proteomes" id="UP000503162"/>
    </source>
</evidence>
<dbReference type="GO" id="GO:0006935">
    <property type="term" value="P:chemotaxis"/>
    <property type="evidence" value="ECO:0007669"/>
    <property type="project" value="InterPro"/>
</dbReference>
<evidence type="ECO:0000256" key="1">
    <source>
        <dbReference type="ARBA" id="ARBA00004370"/>
    </source>
</evidence>
<comment type="similarity">
    <text evidence="3">Belongs to the methyl-accepting chemotaxis (MCP) protein family.</text>
</comment>
<proteinExistence type="inferred from homology"/>
<keyword evidence="8" id="KW-1185">Reference proteome</keyword>